<dbReference type="AlphaFoldDB" id="A0A1U7NJ22"/>
<evidence type="ECO:0000313" key="2">
    <source>
        <dbReference type="Proteomes" id="UP000186341"/>
    </source>
</evidence>
<reference evidence="1 2" key="1">
    <citation type="submission" date="2016-11" db="EMBL/GenBank/DDBJ databases">
        <title>Description of two novel members of the family Erysipelotrichaceae: Ileibacterium lipovorans gen. nov., sp. nov. and Dubosiella newyorkensis, gen. nov., sp. nov.</title>
        <authorList>
            <person name="Cox L.M."/>
            <person name="Sohn J."/>
            <person name="Tyrrell K.L."/>
            <person name="Citron D.M."/>
            <person name="Lawson P.A."/>
            <person name="Patel N.B."/>
            <person name="Iizumi T."/>
            <person name="Perez-Perez G.I."/>
            <person name="Goldstein E.J."/>
            <person name="Blaser M.J."/>
        </authorList>
    </citation>
    <scope>NUCLEOTIDE SEQUENCE [LARGE SCALE GENOMIC DNA]</scope>
    <source>
        <strain evidence="1 2">NYU-BL-A3</strain>
    </source>
</reference>
<gene>
    <name evidence="1" type="ORF">BO222_00745</name>
</gene>
<evidence type="ECO:0000313" key="1">
    <source>
        <dbReference type="EMBL" id="OLU43025.1"/>
    </source>
</evidence>
<dbReference type="RefSeq" id="WP_075817498.1">
    <property type="nucleotide sequence ID" value="NZ_CAJUTZ010000183.1"/>
</dbReference>
<dbReference type="Proteomes" id="UP000186341">
    <property type="component" value="Unassembled WGS sequence"/>
</dbReference>
<dbReference type="OrthoDB" id="3035862at2"/>
<comment type="caution">
    <text evidence="1">The sequence shown here is derived from an EMBL/GenBank/DDBJ whole genome shotgun (WGS) entry which is preliminary data.</text>
</comment>
<dbReference type="GeneID" id="82201776"/>
<name>A0A1U7NJ22_9FIRM</name>
<organism evidence="1 2">
    <name type="scientific">Ileibacterium valens</name>
    <dbReference type="NCBI Taxonomy" id="1862668"/>
    <lineage>
        <taxon>Bacteria</taxon>
        <taxon>Bacillati</taxon>
        <taxon>Bacillota</taxon>
        <taxon>Erysipelotrichia</taxon>
        <taxon>Erysipelotrichales</taxon>
        <taxon>Erysipelotrichaceae</taxon>
        <taxon>Ileibacterium</taxon>
    </lineage>
</organism>
<protein>
    <submittedName>
        <fullName evidence="1">Uncharacterized protein</fullName>
    </submittedName>
</protein>
<sequence length="62" mass="7459">MDESQKYDKMVQLYHEVNDYFLHRYLKLSHNHMDEKIAVLEARKAGKLPPEIPGWNEVQEMD</sequence>
<dbReference type="EMBL" id="MPJW01000028">
    <property type="protein sequence ID" value="OLU43025.1"/>
    <property type="molecule type" value="Genomic_DNA"/>
</dbReference>
<keyword evidence="2" id="KW-1185">Reference proteome</keyword>
<accession>A0A1U7NJ22</accession>
<proteinExistence type="predicted"/>